<gene>
    <name evidence="6" type="ORF">GRI44_02665</name>
</gene>
<dbReference type="Proteomes" id="UP000473531">
    <property type="component" value="Unassembled WGS sequence"/>
</dbReference>
<dbReference type="Pfam" id="PF00353">
    <property type="entry name" value="HemolysinCabind"/>
    <property type="match status" value="1"/>
</dbReference>
<comment type="cofactor">
    <cofactor evidence="1">
        <name>Ca(2+)</name>
        <dbReference type="ChEBI" id="CHEBI:29108"/>
    </cofactor>
</comment>
<proteinExistence type="predicted"/>
<evidence type="ECO:0000313" key="7">
    <source>
        <dbReference type="Proteomes" id="UP000473531"/>
    </source>
</evidence>
<name>A0A6L7GDX3_9SPHN</name>
<comment type="subcellular location">
    <subcellularLocation>
        <location evidence="2">Secreted</location>
    </subcellularLocation>
</comment>
<organism evidence="6 7">
    <name type="scientific">Allopontixanthobacter confluentis</name>
    <dbReference type="NCBI Taxonomy" id="1849021"/>
    <lineage>
        <taxon>Bacteria</taxon>
        <taxon>Pseudomonadati</taxon>
        <taxon>Pseudomonadota</taxon>
        <taxon>Alphaproteobacteria</taxon>
        <taxon>Sphingomonadales</taxon>
        <taxon>Erythrobacteraceae</taxon>
        <taxon>Allopontixanthobacter</taxon>
    </lineage>
</organism>
<dbReference type="EMBL" id="WTYU01000001">
    <property type="protein sequence ID" value="MXP13656.1"/>
    <property type="molecule type" value="Genomic_DNA"/>
</dbReference>
<dbReference type="GO" id="GO:0005509">
    <property type="term" value="F:calcium ion binding"/>
    <property type="evidence" value="ECO:0007669"/>
    <property type="project" value="InterPro"/>
</dbReference>
<dbReference type="Gene3D" id="2.150.10.10">
    <property type="entry name" value="Serralysin-like metalloprotease, C-terminal"/>
    <property type="match status" value="1"/>
</dbReference>
<dbReference type="PRINTS" id="PR00313">
    <property type="entry name" value="CABNDNGRPT"/>
</dbReference>
<evidence type="ECO:0000256" key="1">
    <source>
        <dbReference type="ARBA" id="ARBA00001913"/>
    </source>
</evidence>
<evidence type="ECO:0000256" key="4">
    <source>
        <dbReference type="ARBA" id="ARBA00022737"/>
    </source>
</evidence>
<accession>A0A6L7GDX3</accession>
<evidence type="ECO:0000313" key="6">
    <source>
        <dbReference type="EMBL" id="MXP13656.1"/>
    </source>
</evidence>
<dbReference type="InterPro" id="IPR018511">
    <property type="entry name" value="Hemolysin-typ_Ca-bd_CS"/>
</dbReference>
<keyword evidence="4" id="KW-0677">Repeat</keyword>
<sequence length="221" mass="22299">MSGFNASVFIDLHDGSFSSAAQAAPDAATINANRAELGTILETQFGTLTQAQITATVNSFKNANANSILADTGVAGIATTSYSNIAIAYGTIIENAIGGSQRDLLWGNAVDNVLSGNGGNDVLNGFEGSDTLTGGDGSDTFSFSTLDGIDTITDFATGVDKIDLAAFGGFESFIGEAGFSGTAGEVRVIDGFVYGDLDGDGVADLTIDLNGADAGGGDFLF</sequence>
<keyword evidence="3" id="KW-0964">Secreted</keyword>
<dbReference type="PROSITE" id="PS00330">
    <property type="entry name" value="HEMOLYSIN_CALCIUM"/>
    <property type="match status" value="1"/>
</dbReference>
<dbReference type="InterPro" id="IPR013858">
    <property type="entry name" value="Peptidase_M10B_C"/>
</dbReference>
<evidence type="ECO:0000256" key="2">
    <source>
        <dbReference type="ARBA" id="ARBA00004613"/>
    </source>
</evidence>
<dbReference type="Pfam" id="PF08548">
    <property type="entry name" value="Peptidase_M10_C"/>
    <property type="match status" value="1"/>
</dbReference>
<dbReference type="OrthoDB" id="733404at2"/>
<reference evidence="6 7" key="1">
    <citation type="submission" date="2019-12" db="EMBL/GenBank/DDBJ databases">
        <title>Genomic-based taxomic classification of the family Erythrobacteraceae.</title>
        <authorList>
            <person name="Xu L."/>
        </authorList>
    </citation>
    <scope>NUCLEOTIDE SEQUENCE [LARGE SCALE GENOMIC DNA]</scope>
    <source>
        <strain evidence="6 7">KCTC 52259</strain>
    </source>
</reference>
<dbReference type="GO" id="GO:0005615">
    <property type="term" value="C:extracellular space"/>
    <property type="evidence" value="ECO:0007669"/>
    <property type="project" value="InterPro"/>
</dbReference>
<dbReference type="SUPFAM" id="SSF51120">
    <property type="entry name" value="beta-Roll"/>
    <property type="match status" value="1"/>
</dbReference>
<feature type="domain" description="Peptidase M10 serralysin C-terminal" evidence="5">
    <location>
        <begin position="83"/>
        <end position="188"/>
    </location>
</feature>
<dbReference type="InterPro" id="IPR001343">
    <property type="entry name" value="Hemolysn_Ca-bd"/>
</dbReference>
<comment type="caution">
    <text evidence="6">The sequence shown here is derived from an EMBL/GenBank/DDBJ whole genome shotgun (WGS) entry which is preliminary data.</text>
</comment>
<dbReference type="AlphaFoldDB" id="A0A6L7GDX3"/>
<protein>
    <recommendedName>
        <fullName evidence="5">Peptidase M10 serralysin C-terminal domain-containing protein</fullName>
    </recommendedName>
</protein>
<keyword evidence="7" id="KW-1185">Reference proteome</keyword>
<evidence type="ECO:0000259" key="5">
    <source>
        <dbReference type="Pfam" id="PF08548"/>
    </source>
</evidence>
<evidence type="ECO:0000256" key="3">
    <source>
        <dbReference type="ARBA" id="ARBA00022525"/>
    </source>
</evidence>
<dbReference type="InterPro" id="IPR011049">
    <property type="entry name" value="Serralysin-like_metalloprot_C"/>
</dbReference>